<sequence length="252" mass="27565">MLTNGYPTHKEHHDEEIRNMSIKPESIKSDRKGMDSWVRQLGPDPSIRWYCDEGSHKADTKAVRGVLKKGPRAQPTLIYIAGHTETQITAGPSSGQFAYAPADYLNTNPSGQPQLIPASNSQLPYMLEYEGNEARWVQTGYPGISTGTSSEIVHFAATAPDERAAAFESGALFTKAFYNINPSEARSLKDIVKQLQENMSKILSSGGSSPGTIHSQHPKVYSSRIIDEPHFFAALQFFLSDSAADTNSESSG</sequence>
<evidence type="ECO:0000313" key="1">
    <source>
        <dbReference type="EMBL" id="CAE6529565.1"/>
    </source>
</evidence>
<dbReference type="Proteomes" id="UP000663853">
    <property type="component" value="Unassembled WGS sequence"/>
</dbReference>
<accession>A0A8H3DGD0</accession>
<organism evidence="1 2">
    <name type="scientific">Rhizoctonia solani</name>
    <dbReference type="NCBI Taxonomy" id="456999"/>
    <lineage>
        <taxon>Eukaryota</taxon>
        <taxon>Fungi</taxon>
        <taxon>Dikarya</taxon>
        <taxon>Basidiomycota</taxon>
        <taxon>Agaricomycotina</taxon>
        <taxon>Agaricomycetes</taxon>
        <taxon>Cantharellales</taxon>
        <taxon>Ceratobasidiaceae</taxon>
        <taxon>Rhizoctonia</taxon>
    </lineage>
</organism>
<name>A0A8H3DGD0_9AGAM</name>
<dbReference type="AlphaFoldDB" id="A0A8H3DGD0"/>
<gene>
    <name evidence="1" type="ORF">RDB_LOCUS165679</name>
</gene>
<evidence type="ECO:0000313" key="2">
    <source>
        <dbReference type="Proteomes" id="UP000663853"/>
    </source>
</evidence>
<comment type="caution">
    <text evidence="1">The sequence shown here is derived from an EMBL/GenBank/DDBJ whole genome shotgun (WGS) entry which is preliminary data.</text>
</comment>
<protein>
    <submittedName>
        <fullName evidence="1">Uncharacterized protein</fullName>
    </submittedName>
</protein>
<dbReference type="EMBL" id="CAJMXA010003970">
    <property type="protein sequence ID" value="CAE6529565.1"/>
    <property type="molecule type" value="Genomic_DNA"/>
</dbReference>
<reference evidence="1" key="1">
    <citation type="submission" date="2021-01" db="EMBL/GenBank/DDBJ databases">
        <authorList>
            <person name="Kaushik A."/>
        </authorList>
    </citation>
    <scope>NUCLEOTIDE SEQUENCE</scope>
    <source>
        <strain evidence="1">AG6-10EEA</strain>
    </source>
</reference>
<proteinExistence type="predicted"/>